<evidence type="ECO:0000313" key="13">
    <source>
        <dbReference type="Proteomes" id="UP000007257"/>
    </source>
</evidence>
<comment type="catalytic activity">
    <reaction evidence="5">
        <text>uridine(32) in tRNA = pseudouridine(32) in tRNA</text>
        <dbReference type="Rhea" id="RHEA:42544"/>
        <dbReference type="Rhea" id="RHEA-COMP:10107"/>
        <dbReference type="Rhea" id="RHEA-COMP:10108"/>
        <dbReference type="ChEBI" id="CHEBI:65314"/>
        <dbReference type="ChEBI" id="CHEBI:65315"/>
        <dbReference type="EC" id="5.4.99.28"/>
    </reaction>
</comment>
<dbReference type="Proteomes" id="UP000007257">
    <property type="component" value="Chromosome"/>
</dbReference>
<dbReference type="InterPro" id="IPR006224">
    <property type="entry name" value="PsdUridine_synth_RluA-like_CS"/>
</dbReference>
<protein>
    <recommendedName>
        <fullName evidence="9">Pseudouridine synthase</fullName>
        <ecNumber evidence="9">5.4.99.-</ecNumber>
    </recommendedName>
</protein>
<dbReference type="GO" id="GO:0160142">
    <property type="term" value="F:23S rRNA pseudouridine(746) synthase activity"/>
    <property type="evidence" value="ECO:0007669"/>
    <property type="project" value="UniProtKB-EC"/>
</dbReference>
<dbReference type="GO" id="GO:0160151">
    <property type="term" value="F:tRNA pseudouridine(32) synthase activity"/>
    <property type="evidence" value="ECO:0007669"/>
    <property type="project" value="UniProtKB-EC"/>
</dbReference>
<comment type="catalytic activity">
    <reaction evidence="9">
        <text>a uridine in RNA = a pseudouridine in RNA</text>
        <dbReference type="Rhea" id="RHEA:48348"/>
        <dbReference type="Rhea" id="RHEA-COMP:12068"/>
        <dbReference type="Rhea" id="RHEA-COMP:12069"/>
        <dbReference type="ChEBI" id="CHEBI:65314"/>
        <dbReference type="ChEBI" id="CHEBI:65315"/>
    </reaction>
</comment>
<accession>A0A0H3FDJ5</accession>
<evidence type="ECO:0000256" key="8">
    <source>
        <dbReference type="PIRSR" id="PIRSR606225-1"/>
    </source>
</evidence>
<evidence type="ECO:0000256" key="7">
    <source>
        <dbReference type="ARBA" id="ARBA00037305"/>
    </source>
</evidence>
<organism evidence="12 13">
    <name type="scientific">Rahnella sp. (strain Y9602)</name>
    <dbReference type="NCBI Taxonomy" id="2703885"/>
    <lineage>
        <taxon>Bacteria</taxon>
        <taxon>Pseudomonadati</taxon>
        <taxon>Pseudomonadota</taxon>
        <taxon>Gammaproteobacteria</taxon>
        <taxon>Enterobacterales</taxon>
        <taxon>Yersiniaceae</taxon>
        <taxon>Rahnella</taxon>
    </lineage>
</organism>
<dbReference type="EC" id="5.4.99.-" evidence="9"/>
<reference evidence="12 13" key="2">
    <citation type="journal article" date="2012" name="J. Bacteriol.">
        <title>Complete Genome Sequence of Rahnella sp. Strain Y9602, a Gammaproteobacterium Isolate from Metal- and Radionuclide-Contaminated Soil.</title>
        <authorList>
            <person name="Martinez R.J."/>
            <person name="Bruce D."/>
            <person name="Detter C."/>
            <person name="Goodwin L.A."/>
            <person name="Han J."/>
            <person name="Han C.S."/>
            <person name="Held B."/>
            <person name="Land M.L."/>
            <person name="Mikhailova N."/>
            <person name="Nolan M."/>
            <person name="Pennacchio L."/>
            <person name="Pitluck S."/>
            <person name="Tapia R."/>
            <person name="Woyke T."/>
            <person name="Sobecky P.A."/>
        </authorList>
    </citation>
    <scope>NUCLEOTIDE SEQUENCE [LARGE SCALE GENOMIC DNA]</scope>
    <source>
        <strain evidence="12 13">Y9602</strain>
    </source>
</reference>
<evidence type="ECO:0000259" key="11">
    <source>
        <dbReference type="Pfam" id="PF00849"/>
    </source>
</evidence>
<dbReference type="EMBL" id="CP002505">
    <property type="protein sequence ID" value="ADW75349.1"/>
    <property type="molecule type" value="Genomic_DNA"/>
</dbReference>
<gene>
    <name evidence="12" type="ordered locus">Rahaq_3760</name>
</gene>
<dbReference type="CDD" id="cd02869">
    <property type="entry name" value="PseudoU_synth_RluA_like"/>
    <property type="match status" value="1"/>
</dbReference>
<dbReference type="InterPro" id="IPR020103">
    <property type="entry name" value="PsdUridine_synth_cat_dom_sf"/>
</dbReference>
<comment type="catalytic activity">
    <reaction evidence="6">
        <text>uridine(746) in 23S rRNA = pseudouridine(746) in 23S rRNA</text>
        <dbReference type="Rhea" id="RHEA:42548"/>
        <dbReference type="Rhea" id="RHEA-COMP:10109"/>
        <dbReference type="Rhea" id="RHEA-COMP:10110"/>
        <dbReference type="ChEBI" id="CHEBI:65314"/>
        <dbReference type="ChEBI" id="CHEBI:65315"/>
        <dbReference type="EC" id="5.4.99.29"/>
    </reaction>
</comment>
<evidence type="ECO:0000256" key="1">
    <source>
        <dbReference type="ARBA" id="ARBA00010876"/>
    </source>
</evidence>
<sequence>MQTETAMSEHQPTIPEPSKTRPLENYNPPTDPWLQVIFQDEHIMVVNKPSGLLSVPGKLAEHQDSLMTRIQQEFPEAESVHRLDMSTSGVIVVALTKDAERELKRQFRERETKKVYIARVWGRVEEDYGIIDLPLICDYPNRPKQKVCHETGKKALTQYEVMSWDDDGTTRVKLRPITGRSHQLRVHLLALGHPILGDKFYAHPQALAAAGRLQLHAQELSFYHPITDAPLVFNCEPDF</sequence>
<evidence type="ECO:0000256" key="10">
    <source>
        <dbReference type="SAM" id="MobiDB-lite"/>
    </source>
</evidence>
<dbReference type="Pfam" id="PF00849">
    <property type="entry name" value="PseudoU_synth_2"/>
    <property type="match status" value="1"/>
</dbReference>
<dbReference type="eggNOG" id="COG0564">
    <property type="taxonomic scope" value="Bacteria"/>
</dbReference>
<dbReference type="PANTHER" id="PTHR21600">
    <property type="entry name" value="MITOCHONDRIAL RNA PSEUDOURIDINE SYNTHASE"/>
    <property type="match status" value="1"/>
</dbReference>
<feature type="region of interest" description="Disordered" evidence="10">
    <location>
        <begin position="1"/>
        <end position="26"/>
    </location>
</feature>
<evidence type="ECO:0000256" key="6">
    <source>
        <dbReference type="ARBA" id="ARBA00036916"/>
    </source>
</evidence>
<evidence type="ECO:0000256" key="3">
    <source>
        <dbReference type="ARBA" id="ARBA00022694"/>
    </source>
</evidence>
<dbReference type="HOGENOM" id="CLU_016902_11_1_6"/>
<proteinExistence type="inferred from homology"/>
<keyword evidence="4 9" id="KW-0413">Isomerase</keyword>
<comment type="function">
    <text evidence="9">Responsible for synthesis of pseudouridine from uracil.</text>
</comment>
<dbReference type="FunFam" id="3.30.2350.10:FF:000005">
    <property type="entry name" value="Pseudouridine synthase"/>
    <property type="match status" value="1"/>
</dbReference>
<dbReference type="AlphaFoldDB" id="A0A0H3FDJ5"/>
<evidence type="ECO:0000313" key="12">
    <source>
        <dbReference type="EMBL" id="ADW75349.1"/>
    </source>
</evidence>
<dbReference type="Gene3D" id="3.30.2350.10">
    <property type="entry name" value="Pseudouridine synthase"/>
    <property type="match status" value="1"/>
</dbReference>
<dbReference type="GO" id="GO:0008033">
    <property type="term" value="P:tRNA processing"/>
    <property type="evidence" value="ECO:0007669"/>
    <property type="project" value="UniProtKB-KW"/>
</dbReference>
<evidence type="ECO:0000256" key="4">
    <source>
        <dbReference type="ARBA" id="ARBA00023235"/>
    </source>
</evidence>
<feature type="active site" evidence="8">
    <location>
        <position position="84"/>
    </location>
</feature>
<dbReference type="KEGG" id="rah:Rahaq_3760"/>
<keyword evidence="3" id="KW-0819">tRNA processing</keyword>
<feature type="domain" description="Pseudouridine synthase RsuA/RluA-like" evidence="11">
    <location>
        <begin position="42"/>
        <end position="189"/>
    </location>
</feature>
<dbReference type="SUPFAM" id="SSF55120">
    <property type="entry name" value="Pseudouridine synthase"/>
    <property type="match status" value="1"/>
</dbReference>
<reference evidence="13" key="1">
    <citation type="submission" date="2011-01" db="EMBL/GenBank/DDBJ databases">
        <title>Complete sequence of chromosome of Rahnella sp. Y9602.</title>
        <authorList>
            <consortium name="US DOE Joint Genome Institute"/>
            <person name="Lucas S."/>
            <person name="Copeland A."/>
            <person name="Lapidus A."/>
            <person name="Cheng J.-F."/>
            <person name="Goodwin L."/>
            <person name="Pitluck S."/>
            <person name="Lu M."/>
            <person name="Detter J.C."/>
            <person name="Han C."/>
            <person name="Tapia R."/>
            <person name="Land M."/>
            <person name="Hauser L."/>
            <person name="Kyrpides N."/>
            <person name="Ivanova N."/>
            <person name="Ovchinnikova G."/>
            <person name="Pagani I."/>
            <person name="Sobecky P.A."/>
            <person name="Martinez R.J."/>
            <person name="Woyke T."/>
        </authorList>
    </citation>
    <scope>NUCLEOTIDE SEQUENCE [LARGE SCALE GENOMIC DNA]</scope>
    <source>
        <strain evidence="13">Y9602</strain>
    </source>
</reference>
<comment type="function">
    <text evidence="7">Dual specificity enzyme that catalyzes the synthesis of pseudouridine from uracil-746 in 23S ribosomal RNA and from uracil-32 in the anticodon stem and loop of transfer RNAs.</text>
</comment>
<dbReference type="NCBIfam" id="NF007543">
    <property type="entry name" value="PRK10158.1"/>
    <property type="match status" value="1"/>
</dbReference>
<dbReference type="InterPro" id="IPR050188">
    <property type="entry name" value="RluA_PseudoU_synthase"/>
</dbReference>
<dbReference type="NCBIfam" id="TIGR00005">
    <property type="entry name" value="rluA_subfam"/>
    <property type="match status" value="1"/>
</dbReference>
<dbReference type="GO" id="GO:0003723">
    <property type="term" value="F:RNA binding"/>
    <property type="evidence" value="ECO:0007669"/>
    <property type="project" value="InterPro"/>
</dbReference>
<evidence type="ECO:0000256" key="5">
    <source>
        <dbReference type="ARBA" id="ARBA00036184"/>
    </source>
</evidence>
<dbReference type="InterPro" id="IPR006225">
    <property type="entry name" value="PsdUridine_synth_RluC/D"/>
</dbReference>
<keyword evidence="2" id="KW-0698">rRNA processing</keyword>
<dbReference type="PANTHER" id="PTHR21600:SF91">
    <property type="entry name" value="DUAL-SPECIFICITY RNA PSEUDOURIDINE SYNTHASE RLUA"/>
    <property type="match status" value="1"/>
</dbReference>
<feature type="compositionally biased region" description="Polar residues" evidence="10">
    <location>
        <begin position="1"/>
        <end position="11"/>
    </location>
</feature>
<evidence type="ECO:0000256" key="2">
    <source>
        <dbReference type="ARBA" id="ARBA00022552"/>
    </source>
</evidence>
<dbReference type="GO" id="GO:0000455">
    <property type="term" value="P:enzyme-directed rRNA pseudouridine synthesis"/>
    <property type="evidence" value="ECO:0007669"/>
    <property type="project" value="TreeGrafter"/>
</dbReference>
<dbReference type="InterPro" id="IPR006145">
    <property type="entry name" value="PsdUridine_synth_RsuA/RluA"/>
</dbReference>
<name>A0A0H3FDJ5_RAHSY</name>
<comment type="similarity">
    <text evidence="1 9">Belongs to the pseudouridine synthase RluA family.</text>
</comment>
<dbReference type="PROSITE" id="PS01129">
    <property type="entry name" value="PSI_RLU"/>
    <property type="match status" value="1"/>
</dbReference>
<evidence type="ECO:0000256" key="9">
    <source>
        <dbReference type="RuleBase" id="RU362028"/>
    </source>
</evidence>